<evidence type="ECO:0000313" key="1">
    <source>
        <dbReference type="EMBL" id="JAD98655.1"/>
    </source>
</evidence>
<reference evidence="1" key="2">
    <citation type="journal article" date="2015" name="Data Brief">
        <title>Shoot transcriptome of the giant reed, Arundo donax.</title>
        <authorList>
            <person name="Barrero R.A."/>
            <person name="Guerrero F.D."/>
            <person name="Moolhuijzen P."/>
            <person name="Goolsby J.A."/>
            <person name="Tidwell J."/>
            <person name="Bellgard S.E."/>
            <person name="Bellgard M.I."/>
        </authorList>
    </citation>
    <scope>NUCLEOTIDE SEQUENCE</scope>
    <source>
        <tissue evidence="1">Shoot tissue taken approximately 20 cm above the soil surface</tissue>
    </source>
</reference>
<dbReference type="EMBL" id="GBRH01199240">
    <property type="protein sequence ID" value="JAD98655.1"/>
    <property type="molecule type" value="Transcribed_RNA"/>
</dbReference>
<dbReference type="AlphaFoldDB" id="A0A0A9ELF8"/>
<name>A0A0A9ELF8_ARUDO</name>
<reference evidence="1" key="1">
    <citation type="submission" date="2014-09" db="EMBL/GenBank/DDBJ databases">
        <authorList>
            <person name="Magalhaes I.L.F."/>
            <person name="Oliveira U."/>
            <person name="Santos F.R."/>
            <person name="Vidigal T.H.D.A."/>
            <person name="Brescovit A.D."/>
            <person name="Santos A.J."/>
        </authorList>
    </citation>
    <scope>NUCLEOTIDE SEQUENCE</scope>
    <source>
        <tissue evidence="1">Shoot tissue taken approximately 20 cm above the soil surface</tissue>
    </source>
</reference>
<sequence length="72" mass="8354">MRRRIKMILESTDSWKLVRISSSSDVHCYKEMKESCQILGLILHEYWVMHIITGELEILVGQAPVAICTILH</sequence>
<protein>
    <submittedName>
        <fullName evidence="1">Uncharacterized protein</fullName>
    </submittedName>
</protein>
<accession>A0A0A9ELF8</accession>
<proteinExistence type="predicted"/>
<organism evidence="1">
    <name type="scientific">Arundo donax</name>
    <name type="common">Giant reed</name>
    <name type="synonym">Donax arundinaceus</name>
    <dbReference type="NCBI Taxonomy" id="35708"/>
    <lineage>
        <taxon>Eukaryota</taxon>
        <taxon>Viridiplantae</taxon>
        <taxon>Streptophyta</taxon>
        <taxon>Embryophyta</taxon>
        <taxon>Tracheophyta</taxon>
        <taxon>Spermatophyta</taxon>
        <taxon>Magnoliopsida</taxon>
        <taxon>Liliopsida</taxon>
        <taxon>Poales</taxon>
        <taxon>Poaceae</taxon>
        <taxon>PACMAD clade</taxon>
        <taxon>Arundinoideae</taxon>
        <taxon>Arundineae</taxon>
        <taxon>Arundo</taxon>
    </lineage>
</organism>